<feature type="region of interest" description="Disordered" evidence="1">
    <location>
        <begin position="442"/>
        <end position="495"/>
    </location>
</feature>
<feature type="compositionally biased region" description="Polar residues" evidence="1">
    <location>
        <begin position="335"/>
        <end position="345"/>
    </location>
</feature>
<feature type="region of interest" description="Disordered" evidence="1">
    <location>
        <begin position="201"/>
        <end position="227"/>
    </location>
</feature>
<proteinExistence type="predicted"/>
<feature type="compositionally biased region" description="Low complexity" evidence="1">
    <location>
        <begin position="264"/>
        <end position="273"/>
    </location>
</feature>
<name>A0A0L0NGD6_TOLOC</name>
<feature type="non-terminal residue" evidence="2">
    <location>
        <position position="1"/>
    </location>
</feature>
<evidence type="ECO:0000313" key="2">
    <source>
        <dbReference type="EMBL" id="KND92815.1"/>
    </source>
</evidence>
<evidence type="ECO:0000313" key="3">
    <source>
        <dbReference type="Proteomes" id="UP000036947"/>
    </source>
</evidence>
<feature type="compositionally biased region" description="Polar residues" evidence="1">
    <location>
        <begin position="141"/>
        <end position="163"/>
    </location>
</feature>
<feature type="region of interest" description="Disordered" evidence="1">
    <location>
        <begin position="141"/>
        <end position="177"/>
    </location>
</feature>
<feature type="compositionally biased region" description="Polar residues" evidence="1">
    <location>
        <begin position="281"/>
        <end position="291"/>
    </location>
</feature>
<gene>
    <name evidence="2" type="ORF">TOPH_02513</name>
</gene>
<sequence length="495" mass="54094">RRWFSTIRPPKAQAKDQDCSPCPSNQESLGSRQSPSSVPSSGRPVVHRRRSLTNAFQSVKAKCSRDKLSDSDDRTDSCTSSRQRRSSRISKDMISGPLAVKPMVEPPPRLDVLSELPQDGLHRSSTFRACLEKAVEDINNKYGSSSTSRLPDSQTYETSNGDRVTNDHPASYHHRSNFQPRYRLPTFVHVPLIRAQPTVGEVKDISPCSSNKTRRSGQTQGGSLFSERQIDEVLDRAFETTDSPGATATGEHPHDHQGHNDALPRVSSSLAMPSSPPSVATEKSGSESDGNGESKLRTDKYSFTGQGTKGSNTQFPSSSNTNSIPGTFPHGVDDGTTSLNASANNTDTNSIHIQFQQKPSLPELDAPSDSSVLALKGIRTPPESSEACTEAEFVPLQRTRTQEGKPPTGTHEQRAPSVSELVSKFRRMASPPDVERQEIFGSFRSRFSNDSEGSSNSTQDAETTNRNIILAHYRRTMTSTDGSGHDGLRLARDIE</sequence>
<feature type="compositionally biased region" description="Polar residues" evidence="1">
    <location>
        <begin position="445"/>
        <end position="467"/>
    </location>
</feature>
<feature type="compositionally biased region" description="Low complexity" evidence="1">
    <location>
        <begin position="31"/>
        <end position="44"/>
    </location>
</feature>
<feature type="compositionally biased region" description="Polar residues" evidence="1">
    <location>
        <begin position="207"/>
        <end position="223"/>
    </location>
</feature>
<feature type="compositionally biased region" description="Basic and acidic residues" evidence="1">
    <location>
        <begin position="483"/>
        <end position="495"/>
    </location>
</feature>
<reference evidence="2 3" key="1">
    <citation type="journal article" date="2015" name="BMC Genomics">
        <title>The genome of the truffle-parasite Tolypocladium ophioglossoides and the evolution of antifungal peptaibiotics.</title>
        <authorList>
            <person name="Quandt C.A."/>
            <person name="Bushley K.E."/>
            <person name="Spatafora J.W."/>
        </authorList>
    </citation>
    <scope>NUCLEOTIDE SEQUENCE [LARGE SCALE GENOMIC DNA]</scope>
    <source>
        <strain evidence="2 3">CBS 100239</strain>
    </source>
</reference>
<dbReference type="OrthoDB" id="4937910at2759"/>
<organism evidence="2 3">
    <name type="scientific">Tolypocladium ophioglossoides (strain CBS 100239)</name>
    <name type="common">Snaketongue truffleclub</name>
    <name type="synonym">Elaphocordyceps ophioglossoides</name>
    <dbReference type="NCBI Taxonomy" id="1163406"/>
    <lineage>
        <taxon>Eukaryota</taxon>
        <taxon>Fungi</taxon>
        <taxon>Dikarya</taxon>
        <taxon>Ascomycota</taxon>
        <taxon>Pezizomycotina</taxon>
        <taxon>Sordariomycetes</taxon>
        <taxon>Hypocreomycetidae</taxon>
        <taxon>Hypocreales</taxon>
        <taxon>Ophiocordycipitaceae</taxon>
        <taxon>Tolypocladium</taxon>
    </lineage>
</organism>
<feature type="region of interest" description="Disordered" evidence="1">
    <location>
        <begin position="379"/>
        <end position="418"/>
    </location>
</feature>
<feature type="compositionally biased region" description="Polar residues" evidence="1">
    <location>
        <begin position="301"/>
        <end position="325"/>
    </location>
</feature>
<accession>A0A0L0NGD6</accession>
<feature type="compositionally biased region" description="Basic and acidic residues" evidence="1">
    <location>
        <begin position="63"/>
        <end position="76"/>
    </location>
</feature>
<dbReference type="EMBL" id="LFRF01000005">
    <property type="protein sequence ID" value="KND92815.1"/>
    <property type="molecule type" value="Genomic_DNA"/>
</dbReference>
<feature type="region of interest" description="Disordered" evidence="1">
    <location>
        <begin position="241"/>
        <end position="345"/>
    </location>
</feature>
<keyword evidence="3" id="KW-1185">Reference proteome</keyword>
<comment type="caution">
    <text evidence="2">The sequence shown here is derived from an EMBL/GenBank/DDBJ whole genome shotgun (WGS) entry which is preliminary data.</text>
</comment>
<dbReference type="Proteomes" id="UP000036947">
    <property type="component" value="Unassembled WGS sequence"/>
</dbReference>
<feature type="region of interest" description="Disordered" evidence="1">
    <location>
        <begin position="1"/>
        <end position="106"/>
    </location>
</feature>
<dbReference type="AlphaFoldDB" id="A0A0L0NGD6"/>
<protein>
    <submittedName>
        <fullName evidence="2">Uncharacterized protein</fullName>
    </submittedName>
</protein>
<evidence type="ECO:0000256" key="1">
    <source>
        <dbReference type="SAM" id="MobiDB-lite"/>
    </source>
</evidence>